<accession>K6H3Z4</accession>
<gene>
    <name evidence="2" type="ORF">B273_0388</name>
</gene>
<proteinExistence type="predicted"/>
<evidence type="ECO:0000313" key="3">
    <source>
        <dbReference type="Proteomes" id="UP000010310"/>
    </source>
</evidence>
<sequence length="337" mass="38797">MIKKLRILLLLSLLTANPLFTKELPDLFEVMISADQYTNTNDGLNKAFNRLIFKLSGSRERKNLWKLGNINKIDFVSSYSMENIDDQDYLSVKFNIDSFVSLLRANRIPLIGFNRPVILLLLKIDSGESSPSYISANSSDHFFGSMLSDILQDIADERGVYIELPTFDLEDQNLLGQTDVLFSPQQHIKNKFYNDFFLSVEIMRVGVNQWAINGDIKSSSTLRQKEVLDYLAQETHAFLDQLLFVEPLKEGMAGDKIVISVKGLETYEDFELMNSELNKVFAIKSKDFNFFDRSYIDYNVQLFQTTDSLLKELKGSTRFLIKSFDKNLSKLELEYLN</sequence>
<dbReference type="Pfam" id="PF09839">
    <property type="entry name" value="DUF2066"/>
    <property type="match status" value="1"/>
</dbReference>
<evidence type="ECO:0000256" key="1">
    <source>
        <dbReference type="SAM" id="SignalP"/>
    </source>
</evidence>
<evidence type="ECO:0000313" key="2">
    <source>
        <dbReference type="EMBL" id="EKO37208.1"/>
    </source>
</evidence>
<protein>
    <submittedName>
        <fullName evidence="2">PF09839 family protein</fullName>
    </submittedName>
</protein>
<dbReference type="EMBL" id="AMWX01000001">
    <property type="protein sequence ID" value="EKO37208.1"/>
    <property type="molecule type" value="Genomic_DNA"/>
</dbReference>
<feature type="chain" id="PRO_5003891670" evidence="1">
    <location>
        <begin position="22"/>
        <end position="337"/>
    </location>
</feature>
<dbReference type="InterPro" id="IPR018642">
    <property type="entry name" value="DUF2066"/>
</dbReference>
<name>K6H3Z4_9GAMM</name>
<comment type="caution">
    <text evidence="2">The sequence shown here is derived from an EMBL/GenBank/DDBJ whole genome shotgun (WGS) entry which is preliminary data.</text>
</comment>
<feature type="signal peptide" evidence="1">
    <location>
        <begin position="1"/>
        <end position="21"/>
    </location>
</feature>
<keyword evidence="3" id="KW-1185">Reference proteome</keyword>
<dbReference type="STRING" id="1208365.B273_0388"/>
<dbReference type="AlphaFoldDB" id="K6H3Z4"/>
<dbReference type="Proteomes" id="UP000010310">
    <property type="component" value="Unassembled WGS sequence"/>
</dbReference>
<organism evidence="2 3">
    <name type="scientific">SAR86 cluster bacterium SAR86E</name>
    <dbReference type="NCBI Taxonomy" id="1208365"/>
    <lineage>
        <taxon>Bacteria</taxon>
        <taxon>Pseudomonadati</taxon>
        <taxon>Pseudomonadota</taxon>
        <taxon>Gammaproteobacteria</taxon>
        <taxon>SAR86 cluster</taxon>
    </lineage>
</organism>
<keyword evidence="1" id="KW-0732">Signal</keyword>
<reference evidence="2 3" key="1">
    <citation type="submission" date="2012-09" db="EMBL/GenBank/DDBJ databases">
        <authorList>
            <person name="Dupont C.L."/>
            <person name="Rusch D.B."/>
            <person name="Lombardo M.-J."/>
            <person name="Novotny M."/>
            <person name="Yee-Greenbaum J."/>
            <person name="Laskin R."/>
        </authorList>
    </citation>
    <scope>NUCLEOTIDE SEQUENCE [LARGE SCALE GENOMIC DNA]</scope>
    <source>
        <strain evidence="2">SAR86E</strain>
    </source>
</reference>